<dbReference type="PROSITE" id="PS51278">
    <property type="entry name" value="GATASE_TYPE_2"/>
    <property type="match status" value="1"/>
</dbReference>
<dbReference type="FunFam" id="2.160.20.60:FF:000001">
    <property type="entry name" value="Glutamate synthase, large subunit"/>
    <property type="match status" value="1"/>
</dbReference>
<dbReference type="NCBIfam" id="NF008730">
    <property type="entry name" value="PRK11750.1"/>
    <property type="match status" value="1"/>
</dbReference>
<keyword evidence="16" id="KW-0003">3Fe-4S</keyword>
<dbReference type="CDD" id="cd00713">
    <property type="entry name" value="GltS"/>
    <property type="match status" value="1"/>
</dbReference>
<dbReference type="GO" id="GO:0004355">
    <property type="term" value="F:glutamate synthase (NADPH) activity"/>
    <property type="evidence" value="ECO:0007669"/>
    <property type="project" value="UniProtKB-EC"/>
</dbReference>
<dbReference type="Gene3D" id="2.160.20.60">
    <property type="entry name" value="Glutamate synthase, alpha subunit, C-terminal domain"/>
    <property type="match status" value="1"/>
</dbReference>
<comment type="similarity">
    <text evidence="4">Belongs to the glutamate synthase family.</text>
</comment>
<protein>
    <recommendedName>
        <fullName evidence="19">Glutamate synthase [NADPH] large chain</fullName>
        <ecNumber evidence="5">1.4.1.13</ecNumber>
    </recommendedName>
    <alternativeName>
        <fullName evidence="20">Glutamate synthase subunit alpha</fullName>
    </alternativeName>
</protein>
<dbReference type="InterPro" id="IPR050711">
    <property type="entry name" value="ET-N_metabolism_enzyme"/>
</dbReference>
<evidence type="ECO:0000256" key="5">
    <source>
        <dbReference type="ARBA" id="ARBA00012079"/>
    </source>
</evidence>
<comment type="catalytic activity">
    <reaction evidence="18">
        <text>2 L-glutamate + NADP(+) = L-glutamine + 2-oxoglutarate + NADPH + H(+)</text>
        <dbReference type="Rhea" id="RHEA:15501"/>
        <dbReference type="ChEBI" id="CHEBI:15378"/>
        <dbReference type="ChEBI" id="CHEBI:16810"/>
        <dbReference type="ChEBI" id="CHEBI:29985"/>
        <dbReference type="ChEBI" id="CHEBI:57783"/>
        <dbReference type="ChEBI" id="CHEBI:58349"/>
        <dbReference type="ChEBI" id="CHEBI:58359"/>
        <dbReference type="EC" id="1.4.1.13"/>
    </reaction>
</comment>
<evidence type="ECO:0000256" key="10">
    <source>
        <dbReference type="ARBA" id="ARBA00022827"/>
    </source>
</evidence>
<dbReference type="Pfam" id="PF01493">
    <property type="entry name" value="GXGXG"/>
    <property type="match status" value="1"/>
</dbReference>
<dbReference type="Proteomes" id="UP000184474">
    <property type="component" value="Unassembled WGS sequence"/>
</dbReference>
<evidence type="ECO:0000256" key="8">
    <source>
        <dbReference type="ARBA" id="ARBA00022643"/>
    </source>
</evidence>
<evidence type="ECO:0000313" key="23">
    <source>
        <dbReference type="Proteomes" id="UP000184474"/>
    </source>
</evidence>
<keyword evidence="14" id="KW-0411">Iron-sulfur</keyword>
<dbReference type="InterPro" id="IPR006982">
    <property type="entry name" value="Glu_synth_centr_N"/>
</dbReference>
<dbReference type="GO" id="GO:0006537">
    <property type="term" value="P:glutamate biosynthetic process"/>
    <property type="evidence" value="ECO:0007669"/>
    <property type="project" value="UniProtKB-KW"/>
</dbReference>
<gene>
    <name evidence="22" type="ORF">SAMN04488028_10659</name>
</gene>
<keyword evidence="11" id="KW-0315">Glutamine amidotransferase</keyword>
<dbReference type="STRING" id="156994.SAMN04488028_10659"/>
<dbReference type="InterPro" id="IPR017932">
    <property type="entry name" value="GATase_2_dom"/>
</dbReference>
<organism evidence="22 23">
    <name type="scientific">Reichenbachiella agariperforans</name>
    <dbReference type="NCBI Taxonomy" id="156994"/>
    <lineage>
        <taxon>Bacteria</taxon>
        <taxon>Pseudomonadati</taxon>
        <taxon>Bacteroidota</taxon>
        <taxon>Cytophagia</taxon>
        <taxon>Cytophagales</taxon>
        <taxon>Reichenbachiellaceae</taxon>
        <taxon>Reichenbachiella</taxon>
    </lineage>
</organism>
<evidence type="ECO:0000256" key="1">
    <source>
        <dbReference type="ARBA" id="ARBA00001917"/>
    </source>
</evidence>
<dbReference type="Pfam" id="PF01645">
    <property type="entry name" value="Glu_synthase"/>
    <property type="match status" value="1"/>
</dbReference>
<dbReference type="SUPFAM" id="SSF51395">
    <property type="entry name" value="FMN-linked oxidoreductases"/>
    <property type="match status" value="1"/>
</dbReference>
<evidence type="ECO:0000256" key="12">
    <source>
        <dbReference type="ARBA" id="ARBA00023002"/>
    </source>
</evidence>
<evidence type="ECO:0000256" key="9">
    <source>
        <dbReference type="ARBA" id="ARBA00022723"/>
    </source>
</evidence>
<evidence type="ECO:0000256" key="20">
    <source>
        <dbReference type="ARBA" id="ARBA00079921"/>
    </source>
</evidence>
<keyword evidence="7" id="KW-0285">Flavoprotein</keyword>
<accession>A0A1M6TJ78</accession>
<dbReference type="GO" id="GO:0019676">
    <property type="term" value="P:ammonia assimilation cycle"/>
    <property type="evidence" value="ECO:0007669"/>
    <property type="project" value="TreeGrafter"/>
</dbReference>
<dbReference type="InterPro" id="IPR002489">
    <property type="entry name" value="Glu_synth_asu_C"/>
</dbReference>
<dbReference type="GO" id="GO:0051538">
    <property type="term" value="F:3 iron, 4 sulfur cluster binding"/>
    <property type="evidence" value="ECO:0007669"/>
    <property type="project" value="UniProtKB-KW"/>
</dbReference>
<comment type="pathway">
    <text evidence="17">Amino-acid biosynthesis; L-glutamate biosynthesis via GLT pathway; L-glutamate from 2-oxoglutarate and L-glutamine (NADP(+) route): step 1/1.</text>
</comment>
<sequence>MSMKQTIKNTGLYSPEFERDSCGIGFIAQIKNKPSHKIVSDGLIMLEKMEHRGGVAADGETGDGAGIMTQVPYAFFEAVAKEEKITLPKKEQYGVGVLFVPKNLEEEQGHLDIVSQAIEELGFDNLWLRKVPVNDKKLGKIAKQSEPTIYHVFVKKDNLKGLDLNRSLYVLRKSIEHKVKSVYPVSDFYMPSFSSTTIIFKGELRTWQIPEFYTDLRDDRYKSAIALVHSRFSTNTFPEWRLAQPFRFLAHNGEINTIKGNINKMSAREALLTSTNFTDQELEVLSPICNGRFSDSANLDAILELMVMGGTNIQHAMAMLVPEAWQEETVISPEKKAFYEFHSTIFEPWDGPASLVYTDGYTIGASLDRNGLRPSRIVFTKDDRLVLSSEVGVVDIAPENVAKNERLGPGEMVMVDLQSGKISYNKEIKEFLANAQPYQEWVDKNLVRINEQVKTQTFARELKEDELTQKQIAFGFTNEDVKFILEPMLKVGTEPLGSMGNDTALAVFREHSTHISQYVKQLFAQVSNPAIDPIREKAVMSLVNYLGTSYNVLDHIPEHAHKLRIESPMLSTAEFEYIKNINLEGFKSVVVDSTYDSSQKNLKQALEDLSAEVEAQINEGASIVIISNRAVAADKVRIPSLLATGAVHNHLLGTKQRAKASLVIEGGDIIETHHFATLTGFGATAIYPFMAIETMLSEGDTLGESDPAKLFEQYRKAVGYGLRKILSKMGISTIQSYESAQIFEILGLDIEVSDMCFRGTPSRISGKGFEQLEKEILEDHNIAFKSVNESPALSTGGLYQWKRDGVRHLFSPEVIHALQKSTRLGDYELFKTYQKEVDNQAKRNITLRSMFNFNSKGAINIDEVEPIENILPRFATGAMSFGSISEEAHTTIAKAMNKIGAKSNSGEGGEDAIRYEPNPDGTLSRSAIKQVASGRFGVTAHYLVNADEIQIKVAQGAKPGEGGQLPGKKVDETIGRIRHSTPGVSLISPPPHHDIYSIEDLAQLIYDLKNTNQQADINVKLVSESGVGTIAAGVAKAKADNILIAGHDGGTGASPISSVHHAGIPWEIGLAETHQTLEKNGLRKKVKLQTDGQLRSARDLAIAAILGAEEWGISTAVLVVEGCIMMRKCHLNTCPVGVATQNPALRQLFSGQVDHIVNFFQFLAQGLREVMAELGVKSVDELIGRTDLLTFDRSLAAEHAGNIDLEALLQNPFHSAEDGLSCKTENQDHELDIVIDNTLIKDAAPALDNKEKVKLEYPINNQNRTTGAMLSGQLARLHGPNGLAEDTIKVKFVGSAGQSFGAFLAHGITFNLEGEANDYVGKGLSGGRIIVSPNKKSDLVAADNIIVGNVNLYGATSGELYANGKAGERFAVRNSGATAITEGLGDHGCEYMTGGRVIVLGETGKNFAAGMSGGIAYIYVDNFDFASRCNMEMVELETPSAEDFDFIHEMINKHQRFTDSKVAFGLLDNWESAKGKFVKVIPTEYKAVLEKQKLAKKEIA</sequence>
<keyword evidence="13" id="KW-0408">Iron</keyword>
<name>A0A1M6TJ78_REIAG</name>
<dbReference type="SUPFAM" id="SSF69336">
    <property type="entry name" value="Alpha subunit of glutamate synthase, C-terminal domain"/>
    <property type="match status" value="1"/>
</dbReference>
<evidence type="ECO:0000256" key="2">
    <source>
        <dbReference type="ARBA" id="ARBA00001927"/>
    </source>
</evidence>
<feature type="domain" description="Glutamine amidotransferase type-2" evidence="21">
    <location>
        <begin position="22"/>
        <end position="418"/>
    </location>
</feature>
<dbReference type="Gene3D" id="3.20.20.70">
    <property type="entry name" value="Aldolase class I"/>
    <property type="match status" value="2"/>
</dbReference>
<keyword evidence="15" id="KW-0314">Glutamate biosynthesis</keyword>
<evidence type="ECO:0000259" key="21">
    <source>
        <dbReference type="PROSITE" id="PS51278"/>
    </source>
</evidence>
<evidence type="ECO:0000256" key="13">
    <source>
        <dbReference type="ARBA" id="ARBA00023004"/>
    </source>
</evidence>
<evidence type="ECO:0000256" key="18">
    <source>
        <dbReference type="ARBA" id="ARBA00048151"/>
    </source>
</evidence>
<evidence type="ECO:0000256" key="4">
    <source>
        <dbReference type="ARBA" id="ARBA00009716"/>
    </source>
</evidence>
<dbReference type="Pfam" id="PF00310">
    <property type="entry name" value="GATase_2"/>
    <property type="match status" value="1"/>
</dbReference>
<evidence type="ECO:0000256" key="7">
    <source>
        <dbReference type="ARBA" id="ARBA00022630"/>
    </source>
</evidence>
<reference evidence="23" key="1">
    <citation type="submission" date="2016-11" db="EMBL/GenBank/DDBJ databases">
        <authorList>
            <person name="Varghese N."/>
            <person name="Submissions S."/>
        </authorList>
    </citation>
    <scope>NUCLEOTIDE SEQUENCE [LARGE SCALE GENOMIC DNA]</scope>
    <source>
        <strain evidence="23">DSM 26134</strain>
    </source>
</reference>
<dbReference type="CDD" id="cd00982">
    <property type="entry name" value="gltB_C"/>
    <property type="match status" value="1"/>
</dbReference>
<comment type="cofactor">
    <cofactor evidence="1">
        <name>FMN</name>
        <dbReference type="ChEBI" id="CHEBI:58210"/>
    </cofactor>
</comment>
<evidence type="ECO:0000256" key="14">
    <source>
        <dbReference type="ARBA" id="ARBA00023014"/>
    </source>
</evidence>
<dbReference type="CDD" id="cd02808">
    <property type="entry name" value="GltS_FMN"/>
    <property type="match status" value="1"/>
</dbReference>
<comment type="cofactor">
    <cofactor evidence="2">
        <name>[3Fe-4S] cluster</name>
        <dbReference type="ChEBI" id="CHEBI:21137"/>
    </cofactor>
</comment>
<evidence type="ECO:0000256" key="15">
    <source>
        <dbReference type="ARBA" id="ARBA00023164"/>
    </source>
</evidence>
<dbReference type="InterPro" id="IPR036485">
    <property type="entry name" value="Glu_synth_asu_C_sf"/>
</dbReference>
<evidence type="ECO:0000256" key="6">
    <source>
        <dbReference type="ARBA" id="ARBA00022605"/>
    </source>
</evidence>
<dbReference type="EMBL" id="FRAA01000006">
    <property type="protein sequence ID" value="SHK56808.1"/>
    <property type="molecule type" value="Genomic_DNA"/>
</dbReference>
<evidence type="ECO:0000256" key="17">
    <source>
        <dbReference type="ARBA" id="ARBA00037898"/>
    </source>
</evidence>
<dbReference type="PANTHER" id="PTHR11938:SF133">
    <property type="entry name" value="GLUTAMATE SYNTHASE (NADH)"/>
    <property type="match status" value="1"/>
</dbReference>
<dbReference type="FunFam" id="3.60.20.10:FF:000001">
    <property type="entry name" value="Glutamate synthase, large subunit"/>
    <property type="match status" value="1"/>
</dbReference>
<keyword evidence="23" id="KW-1185">Reference proteome</keyword>
<evidence type="ECO:0000313" key="22">
    <source>
        <dbReference type="EMBL" id="SHK56808.1"/>
    </source>
</evidence>
<dbReference type="SUPFAM" id="SSF56235">
    <property type="entry name" value="N-terminal nucleophile aminohydrolases (Ntn hydrolases)"/>
    <property type="match status" value="1"/>
</dbReference>
<dbReference type="Pfam" id="PF04898">
    <property type="entry name" value="Glu_syn_central"/>
    <property type="match status" value="1"/>
</dbReference>
<evidence type="ECO:0000256" key="16">
    <source>
        <dbReference type="ARBA" id="ARBA00023291"/>
    </source>
</evidence>
<dbReference type="Gene3D" id="3.60.20.10">
    <property type="entry name" value="Glutamine Phosphoribosylpyrophosphate, subunit 1, domain 1"/>
    <property type="match status" value="1"/>
</dbReference>
<proteinExistence type="inferred from homology"/>
<keyword evidence="8" id="KW-0288">FMN</keyword>
<keyword evidence="9" id="KW-0479">Metal-binding</keyword>
<evidence type="ECO:0000256" key="19">
    <source>
        <dbReference type="ARBA" id="ARBA00072108"/>
    </source>
</evidence>
<keyword evidence="10" id="KW-0274">FAD</keyword>
<evidence type="ECO:0000256" key="11">
    <source>
        <dbReference type="ARBA" id="ARBA00022962"/>
    </source>
</evidence>
<keyword evidence="6" id="KW-0028">Amino-acid biosynthesis</keyword>
<keyword evidence="12" id="KW-0560">Oxidoreductase</keyword>
<evidence type="ECO:0000256" key="3">
    <source>
        <dbReference type="ARBA" id="ARBA00001974"/>
    </source>
</evidence>
<dbReference type="PANTHER" id="PTHR11938">
    <property type="entry name" value="FAD NADPH DEHYDROGENASE/OXIDOREDUCTASE"/>
    <property type="match status" value="1"/>
</dbReference>
<dbReference type="InterPro" id="IPR002932">
    <property type="entry name" value="Glu_synthdom"/>
</dbReference>
<dbReference type="GO" id="GO:0046872">
    <property type="term" value="F:metal ion binding"/>
    <property type="evidence" value="ECO:0007669"/>
    <property type="project" value="UniProtKB-KW"/>
</dbReference>
<dbReference type="InterPro" id="IPR013785">
    <property type="entry name" value="Aldolase_TIM"/>
</dbReference>
<comment type="cofactor">
    <cofactor evidence="3">
        <name>FAD</name>
        <dbReference type="ChEBI" id="CHEBI:57692"/>
    </cofactor>
</comment>
<dbReference type="InterPro" id="IPR029055">
    <property type="entry name" value="Ntn_hydrolases_N"/>
</dbReference>
<dbReference type="EC" id="1.4.1.13" evidence="5"/>